<dbReference type="Pfam" id="PF03965">
    <property type="entry name" value="Penicillinase_R"/>
    <property type="match status" value="1"/>
</dbReference>
<evidence type="ECO:0000256" key="4">
    <source>
        <dbReference type="ARBA" id="ARBA00023163"/>
    </source>
</evidence>
<reference evidence="6 8" key="2">
    <citation type="submission" date="2020-02" db="EMBL/GenBank/DDBJ databases">
        <title>Genome sequence of Parvularcula flava strain NH6-79.</title>
        <authorList>
            <person name="Abdul Karim M.H."/>
            <person name="Lam M.Q."/>
            <person name="Chen S.J."/>
            <person name="Yahya A."/>
            <person name="Shahir S."/>
            <person name="Shamsir M.S."/>
            <person name="Chong C.S."/>
        </authorList>
    </citation>
    <scope>NUCLEOTIDE SEQUENCE [LARGE SCALE GENOMIC DNA]</scope>
    <source>
        <strain evidence="6 8">NH6-79</strain>
    </source>
</reference>
<gene>
    <name evidence="6" type="ORF">FF098_013130</name>
    <name evidence="5" type="ORF">GCM10011355_26380</name>
</gene>
<evidence type="ECO:0000313" key="8">
    <source>
        <dbReference type="Proteomes" id="UP000818603"/>
    </source>
</evidence>
<keyword evidence="2" id="KW-0805">Transcription regulation</keyword>
<keyword evidence="3" id="KW-0238">DNA-binding</keyword>
<dbReference type="InterPro" id="IPR036390">
    <property type="entry name" value="WH_DNA-bd_sf"/>
</dbReference>
<dbReference type="RefSeq" id="WP_155141201.1">
    <property type="nucleotide sequence ID" value="NZ_BMGZ01000002.1"/>
</dbReference>
<dbReference type="EMBL" id="VCJR02000002">
    <property type="protein sequence ID" value="NHK28858.1"/>
    <property type="molecule type" value="Genomic_DNA"/>
</dbReference>
<evidence type="ECO:0000313" key="6">
    <source>
        <dbReference type="EMBL" id="NHK28858.1"/>
    </source>
</evidence>
<dbReference type="Proteomes" id="UP000621856">
    <property type="component" value="Unassembled WGS sequence"/>
</dbReference>
<evidence type="ECO:0000313" key="7">
    <source>
        <dbReference type="Proteomes" id="UP000621856"/>
    </source>
</evidence>
<dbReference type="InterPro" id="IPR005650">
    <property type="entry name" value="BlaI_family"/>
</dbReference>
<organism evidence="5 7">
    <name type="scientific">Aquisalinus luteolus</name>
    <dbReference type="NCBI Taxonomy" id="1566827"/>
    <lineage>
        <taxon>Bacteria</taxon>
        <taxon>Pseudomonadati</taxon>
        <taxon>Pseudomonadota</taxon>
        <taxon>Alphaproteobacteria</taxon>
        <taxon>Parvularculales</taxon>
        <taxon>Parvularculaceae</taxon>
        <taxon>Aquisalinus</taxon>
    </lineage>
</organism>
<reference evidence="5" key="3">
    <citation type="submission" date="2020-09" db="EMBL/GenBank/DDBJ databases">
        <authorList>
            <person name="Sun Q."/>
            <person name="Zhou Y."/>
        </authorList>
    </citation>
    <scope>NUCLEOTIDE SEQUENCE</scope>
    <source>
        <strain evidence="5">CGMCC 1.14984</strain>
    </source>
</reference>
<evidence type="ECO:0000256" key="2">
    <source>
        <dbReference type="ARBA" id="ARBA00023015"/>
    </source>
</evidence>
<comment type="similarity">
    <text evidence="1">Belongs to the BlaI transcriptional regulatory family.</text>
</comment>
<evidence type="ECO:0000256" key="1">
    <source>
        <dbReference type="ARBA" id="ARBA00011046"/>
    </source>
</evidence>
<sequence>MSHDLKPSNTELVVLKVLWKQGALPMRALHEACFAQLNWSLSSSRTTVQRMVDKGLLAMERKDGVAHYIPAVEKTRTLANLTRDFLSRVMELDRPVSMSTFTGSQLLDDDELERVRKLLEEDSEP</sequence>
<evidence type="ECO:0000256" key="3">
    <source>
        <dbReference type="ARBA" id="ARBA00023125"/>
    </source>
</evidence>
<dbReference type="InterPro" id="IPR036388">
    <property type="entry name" value="WH-like_DNA-bd_sf"/>
</dbReference>
<dbReference type="GO" id="GO:0003677">
    <property type="term" value="F:DNA binding"/>
    <property type="evidence" value="ECO:0007669"/>
    <property type="project" value="UniProtKB-KW"/>
</dbReference>
<dbReference type="SUPFAM" id="SSF46785">
    <property type="entry name" value="Winged helix' DNA-binding domain"/>
    <property type="match status" value="1"/>
</dbReference>
<dbReference type="EMBL" id="BMGZ01000002">
    <property type="protein sequence ID" value="GGH99731.1"/>
    <property type="molecule type" value="Genomic_DNA"/>
</dbReference>
<protein>
    <submittedName>
        <fullName evidence="6">BlaI/MecI/CopY family transcriptional regulator</fullName>
    </submittedName>
</protein>
<reference evidence="5" key="1">
    <citation type="journal article" date="2014" name="Int. J. Syst. Evol. Microbiol.">
        <title>Complete genome sequence of Corynebacterium casei LMG S-19264T (=DSM 44701T), isolated from a smear-ripened cheese.</title>
        <authorList>
            <consortium name="US DOE Joint Genome Institute (JGI-PGF)"/>
            <person name="Walter F."/>
            <person name="Albersmeier A."/>
            <person name="Kalinowski J."/>
            <person name="Ruckert C."/>
        </authorList>
    </citation>
    <scope>NUCLEOTIDE SEQUENCE</scope>
    <source>
        <strain evidence="5">CGMCC 1.14984</strain>
    </source>
</reference>
<proteinExistence type="inferred from homology"/>
<comment type="caution">
    <text evidence="5">The sequence shown here is derived from an EMBL/GenBank/DDBJ whole genome shotgun (WGS) entry which is preliminary data.</text>
</comment>
<accession>A0A8J3A384</accession>
<dbReference type="Gene3D" id="1.10.10.10">
    <property type="entry name" value="Winged helix-like DNA-binding domain superfamily/Winged helix DNA-binding domain"/>
    <property type="match status" value="1"/>
</dbReference>
<keyword evidence="8" id="KW-1185">Reference proteome</keyword>
<keyword evidence="4" id="KW-0804">Transcription</keyword>
<dbReference type="GO" id="GO:0045892">
    <property type="term" value="P:negative regulation of DNA-templated transcription"/>
    <property type="evidence" value="ECO:0007669"/>
    <property type="project" value="InterPro"/>
</dbReference>
<evidence type="ECO:0000313" key="5">
    <source>
        <dbReference type="EMBL" id="GGH99731.1"/>
    </source>
</evidence>
<name>A0A8J3A384_9PROT</name>
<dbReference type="AlphaFoldDB" id="A0A8J3A384"/>
<dbReference type="Proteomes" id="UP000818603">
    <property type="component" value="Unassembled WGS sequence"/>
</dbReference>